<dbReference type="RefSeq" id="XP_068354124.1">
    <property type="nucleotide sequence ID" value="XM_068508344.1"/>
</dbReference>
<accession>A0A1J4JU02</accession>
<name>A0A1J4JU02_9EUKA</name>
<dbReference type="Gene3D" id="1.10.10.10">
    <property type="entry name" value="Winged helix-like DNA-binding domain superfamily/Winged helix DNA-binding domain"/>
    <property type="match status" value="1"/>
</dbReference>
<sequence>MNQDKASQSAKEFWNQLQNDFDAPSPMRNWGSPYSEEDIFSRDYGNDFNTGNDFNNNSDINMNEFSSNVFNAGTEPSPAETNRSINPISFYPNGNSTGFSNSNSQNAFNKNNNHLNNSYINNGSGYNFNTEFSNSHPSNNFNSENHTGGTEGFNVNNNVSFNNGNSLNQNHVQNNFHSINKGNTSNEFNYSNNSSGGSFSFNSNFYNFNNMMGNDNLNNNNRNNNNNSNNGAGINNGIDSSMPDFHNALATDSFFDKPIFDVPTTLENSSNVSMSPHHRRSNTAPSMLTTLIQQTSPNNINISANSNFKGRKPPRPVRGIDCFAVGQNSRPIYLPNETSEDEAFMEMCHDQSRVINPHQLGFIPHEYWLDESYEFGHVVRDFFQRKNHPSCRFSHKLYNALKLTADSDFYFTFTGVEWKSAEVLHVNKNRFARLLGIKSIDGSLFHQQGNFPSFGFAELSVDEIKNLLGEQEIRMIDLDVDRFMIHIPKKFVSTCTEEDISDDLKWKGIKQRLGLVNDH</sequence>
<organism evidence="2 3">
    <name type="scientific">Tritrichomonas foetus</name>
    <dbReference type="NCBI Taxonomy" id="1144522"/>
    <lineage>
        <taxon>Eukaryota</taxon>
        <taxon>Metamonada</taxon>
        <taxon>Parabasalia</taxon>
        <taxon>Tritrichomonadida</taxon>
        <taxon>Tritrichomonadidae</taxon>
        <taxon>Tritrichomonas</taxon>
    </lineage>
</organism>
<comment type="caution">
    <text evidence="2">The sequence shown here is derived from an EMBL/GenBank/DDBJ whole genome shotgun (WGS) entry which is preliminary data.</text>
</comment>
<evidence type="ECO:0000313" key="2">
    <source>
        <dbReference type="EMBL" id="OHT00988.1"/>
    </source>
</evidence>
<protein>
    <submittedName>
        <fullName evidence="2">Uncharacterized protein</fullName>
    </submittedName>
</protein>
<dbReference type="EMBL" id="MLAK01000928">
    <property type="protein sequence ID" value="OHT00988.1"/>
    <property type="molecule type" value="Genomic_DNA"/>
</dbReference>
<proteinExistence type="predicted"/>
<dbReference type="InterPro" id="IPR036388">
    <property type="entry name" value="WH-like_DNA-bd_sf"/>
</dbReference>
<evidence type="ECO:0000256" key="1">
    <source>
        <dbReference type="SAM" id="MobiDB-lite"/>
    </source>
</evidence>
<dbReference type="VEuPathDB" id="TrichDB:TRFO_32152"/>
<evidence type="ECO:0000313" key="3">
    <source>
        <dbReference type="Proteomes" id="UP000179807"/>
    </source>
</evidence>
<reference evidence="2" key="1">
    <citation type="submission" date="2016-10" db="EMBL/GenBank/DDBJ databases">
        <authorList>
            <person name="Benchimol M."/>
            <person name="Almeida L.G."/>
            <person name="Vasconcelos A.T."/>
            <person name="Perreira-Neves A."/>
            <person name="Rosa I.A."/>
            <person name="Tasca T."/>
            <person name="Bogo M.R."/>
            <person name="de Souza W."/>
        </authorList>
    </citation>
    <scope>NUCLEOTIDE SEQUENCE [LARGE SCALE GENOMIC DNA]</scope>
    <source>
        <strain evidence="2">K</strain>
    </source>
</reference>
<dbReference type="AlphaFoldDB" id="A0A1J4JU02"/>
<keyword evidence="3" id="KW-1185">Reference proteome</keyword>
<dbReference type="Proteomes" id="UP000179807">
    <property type="component" value="Unassembled WGS sequence"/>
</dbReference>
<dbReference type="GeneID" id="94843048"/>
<gene>
    <name evidence="2" type="ORF">TRFO_32152</name>
</gene>
<feature type="region of interest" description="Disordered" evidence="1">
    <location>
        <begin position="216"/>
        <end position="235"/>
    </location>
</feature>